<proteinExistence type="predicted"/>
<evidence type="ECO:0000313" key="1">
    <source>
        <dbReference type="EMBL" id="GBP03290.1"/>
    </source>
</evidence>
<sequence length="209" mass="24044">METNSRQPYSLIRFEMGNSIPNYRLNWGTRRFRIRFSGKPENTYFKRCSSSFTGASNQSRRALVIHHRSMNDIVYVRQQRGRPDVHSSNGKQQSNIEELHLHCSCLLCTGRICVTRDEQTIPLDTRTEGGVLLATSAPDTFNRTCDPRDRRLKSALATYHYENRNFERAIPRRRPFKAAIIVLGSDVDVEEDQTFNDENDSAVVKNTGT</sequence>
<name>A0A4C1SQ19_EUMVA</name>
<dbReference type="OrthoDB" id="411871at2759"/>
<organism evidence="1 2">
    <name type="scientific">Eumeta variegata</name>
    <name type="common">Bagworm moth</name>
    <name type="synonym">Eumeta japonica</name>
    <dbReference type="NCBI Taxonomy" id="151549"/>
    <lineage>
        <taxon>Eukaryota</taxon>
        <taxon>Metazoa</taxon>
        <taxon>Ecdysozoa</taxon>
        <taxon>Arthropoda</taxon>
        <taxon>Hexapoda</taxon>
        <taxon>Insecta</taxon>
        <taxon>Pterygota</taxon>
        <taxon>Neoptera</taxon>
        <taxon>Endopterygota</taxon>
        <taxon>Lepidoptera</taxon>
        <taxon>Glossata</taxon>
        <taxon>Ditrysia</taxon>
        <taxon>Tineoidea</taxon>
        <taxon>Psychidae</taxon>
        <taxon>Oiketicinae</taxon>
        <taxon>Eumeta</taxon>
    </lineage>
</organism>
<protein>
    <submittedName>
        <fullName evidence="1">Uncharacterized protein</fullName>
    </submittedName>
</protein>
<dbReference type="AlphaFoldDB" id="A0A4C1SQ19"/>
<gene>
    <name evidence="1" type="ORF">EVAR_2695_1</name>
</gene>
<reference evidence="1 2" key="1">
    <citation type="journal article" date="2019" name="Commun. Biol.">
        <title>The bagworm genome reveals a unique fibroin gene that provides high tensile strength.</title>
        <authorList>
            <person name="Kono N."/>
            <person name="Nakamura H."/>
            <person name="Ohtoshi R."/>
            <person name="Tomita M."/>
            <person name="Numata K."/>
            <person name="Arakawa K."/>
        </authorList>
    </citation>
    <scope>NUCLEOTIDE SEQUENCE [LARGE SCALE GENOMIC DNA]</scope>
</reference>
<dbReference type="EMBL" id="BGZK01000009">
    <property type="protein sequence ID" value="GBP03290.1"/>
    <property type="molecule type" value="Genomic_DNA"/>
</dbReference>
<keyword evidence="2" id="KW-1185">Reference proteome</keyword>
<accession>A0A4C1SQ19</accession>
<comment type="caution">
    <text evidence="1">The sequence shown here is derived from an EMBL/GenBank/DDBJ whole genome shotgun (WGS) entry which is preliminary data.</text>
</comment>
<dbReference type="Proteomes" id="UP000299102">
    <property type="component" value="Unassembled WGS sequence"/>
</dbReference>
<evidence type="ECO:0000313" key="2">
    <source>
        <dbReference type="Proteomes" id="UP000299102"/>
    </source>
</evidence>